<dbReference type="InterPro" id="IPR024286">
    <property type="entry name" value="DUF3700"/>
</dbReference>
<dbReference type="AlphaFoldDB" id="A0AAE1ITJ9"/>
<protein>
    <recommendedName>
        <fullName evidence="1">DUF3700 domain-containing protein</fullName>
    </recommendedName>
</protein>
<dbReference type="PANTHER" id="PTHR45952">
    <property type="entry name" value="ALUMINUM INDUCED PROTEIN WITH YGL AND LRDR MOTIFS"/>
    <property type="match status" value="1"/>
</dbReference>
<evidence type="ECO:0000313" key="3">
    <source>
        <dbReference type="Proteomes" id="UP001293593"/>
    </source>
</evidence>
<comment type="caution">
    <text evidence="2">The sequence shown here is derived from an EMBL/GenBank/DDBJ whole genome shotgun (WGS) entry which is preliminary data.</text>
</comment>
<dbReference type="PANTHER" id="PTHR45952:SF2">
    <property type="entry name" value="OS04G0679400 PROTEIN"/>
    <property type="match status" value="1"/>
</dbReference>
<sequence length="98" mass="11121">MAPRSLSYLRKPSEFLSRHPHNTCSMSFGQAAVLGYVRPDRPFSVHQRLFCGHEDICCLFLGSLNNLNVLNKQYGLTKGTNEAMFVIEAYRTLRVSLV</sequence>
<dbReference type="Proteomes" id="UP001293593">
    <property type="component" value="Unassembled WGS sequence"/>
</dbReference>
<dbReference type="Pfam" id="PF12481">
    <property type="entry name" value="DUF3700"/>
    <property type="match status" value="1"/>
</dbReference>
<dbReference type="InterPro" id="IPR044828">
    <property type="entry name" value="TSJT1-like"/>
</dbReference>
<evidence type="ECO:0000313" key="2">
    <source>
        <dbReference type="EMBL" id="KAK4255778.1"/>
    </source>
</evidence>
<organism evidence="2 3">
    <name type="scientific">Acacia crassicarpa</name>
    <name type="common">northern wattle</name>
    <dbReference type="NCBI Taxonomy" id="499986"/>
    <lineage>
        <taxon>Eukaryota</taxon>
        <taxon>Viridiplantae</taxon>
        <taxon>Streptophyta</taxon>
        <taxon>Embryophyta</taxon>
        <taxon>Tracheophyta</taxon>
        <taxon>Spermatophyta</taxon>
        <taxon>Magnoliopsida</taxon>
        <taxon>eudicotyledons</taxon>
        <taxon>Gunneridae</taxon>
        <taxon>Pentapetalae</taxon>
        <taxon>rosids</taxon>
        <taxon>fabids</taxon>
        <taxon>Fabales</taxon>
        <taxon>Fabaceae</taxon>
        <taxon>Caesalpinioideae</taxon>
        <taxon>mimosoid clade</taxon>
        <taxon>Acacieae</taxon>
        <taxon>Acacia</taxon>
    </lineage>
</organism>
<feature type="domain" description="DUF3700" evidence="1">
    <location>
        <begin position="2"/>
        <end position="98"/>
    </location>
</feature>
<dbReference type="SMART" id="SM01172">
    <property type="entry name" value="DUF3700"/>
    <property type="match status" value="1"/>
</dbReference>
<proteinExistence type="predicted"/>
<evidence type="ECO:0000259" key="1">
    <source>
        <dbReference type="SMART" id="SM01172"/>
    </source>
</evidence>
<dbReference type="EMBL" id="JAWXYG010000013">
    <property type="protein sequence ID" value="KAK4255778.1"/>
    <property type="molecule type" value="Genomic_DNA"/>
</dbReference>
<accession>A0AAE1ITJ9</accession>
<name>A0AAE1ITJ9_9FABA</name>
<keyword evidence="3" id="KW-1185">Reference proteome</keyword>
<reference evidence="2" key="1">
    <citation type="submission" date="2023-10" db="EMBL/GenBank/DDBJ databases">
        <title>Chromosome-level genome of the transformable northern wattle, Acacia crassicarpa.</title>
        <authorList>
            <person name="Massaro I."/>
            <person name="Sinha N.R."/>
            <person name="Poethig S."/>
            <person name="Leichty A.R."/>
        </authorList>
    </citation>
    <scope>NUCLEOTIDE SEQUENCE</scope>
    <source>
        <strain evidence="2">Acra3RX</strain>
        <tissue evidence="2">Leaf</tissue>
    </source>
</reference>
<gene>
    <name evidence="2" type="ORF">QN277_008731</name>
</gene>